<dbReference type="Pfam" id="PF13144">
    <property type="entry name" value="ChapFlgA"/>
    <property type="match status" value="1"/>
</dbReference>
<proteinExistence type="predicted"/>
<dbReference type="EMBL" id="JRYO01000193">
    <property type="protein sequence ID" value="KHE91523.1"/>
    <property type="molecule type" value="Genomic_DNA"/>
</dbReference>
<dbReference type="Gene3D" id="2.60.480.10">
    <property type="entry name" value="eubacterium ventriosum atcc domain"/>
    <property type="match status" value="1"/>
</dbReference>
<dbReference type="Proteomes" id="UP000030652">
    <property type="component" value="Unassembled WGS sequence"/>
</dbReference>
<feature type="domain" description="Flagella basal body P-ring formation protein FlgA SAF" evidence="1">
    <location>
        <begin position="200"/>
        <end position="321"/>
    </location>
</feature>
<dbReference type="AlphaFoldDB" id="A0A0B0EK63"/>
<sequence>MIIRMTSFSFLIMFTFLPNVTAGKVEISLKDKVILEGNEITIKDISTVTGDDEDLVNKIKGIAIGNAPGANSERRINLSFIRMRLTSSNVDVSDVSFNGAESSLVSVESTKIKGLEIAQRAKEYLLDYLLMDEKETTVELGRVPADQWIPKSRDKIDFFVTLIDTSKDRGKIELIVSASSDSKRFFKVPVYFNVRVFEYVVIAKRRMGRKQQLTRENLFIARRDTTKIRGMTFSSIDDLRDMTTIASVQANTILTDNIVETPPTIKQGSLVKLIVKRSGFKIVTKGLAQQAGYKGEVIKVKNLNSKKMLYGAIINSDSVHVVY</sequence>
<dbReference type="NCBIfam" id="TIGR03170">
    <property type="entry name" value="flgA_cterm"/>
    <property type="match status" value="1"/>
</dbReference>
<evidence type="ECO:0000259" key="1">
    <source>
        <dbReference type="Pfam" id="PF13144"/>
    </source>
</evidence>
<dbReference type="Gene3D" id="2.30.30.760">
    <property type="match status" value="1"/>
</dbReference>
<reference evidence="2 3" key="1">
    <citation type="submission" date="2014-10" db="EMBL/GenBank/DDBJ databases">
        <title>Draft genome of anammox bacterium scalindua brodae, obtained using differential coverage binning of sequence data from two enrichment reactors.</title>
        <authorList>
            <person name="Speth D.R."/>
            <person name="Russ L."/>
            <person name="Kartal B."/>
            <person name="Op den Camp H.J."/>
            <person name="Dutilh B.E."/>
            <person name="Jetten M.S."/>
        </authorList>
    </citation>
    <scope>NUCLEOTIDE SEQUENCE [LARGE SCALE GENOMIC DNA]</scope>
    <source>
        <strain evidence="2">RU1</strain>
    </source>
</reference>
<dbReference type="InterPro" id="IPR039246">
    <property type="entry name" value="Flagellar_FlgA"/>
</dbReference>
<dbReference type="GO" id="GO:0044780">
    <property type="term" value="P:bacterial-type flagellum assembly"/>
    <property type="evidence" value="ECO:0007669"/>
    <property type="project" value="InterPro"/>
</dbReference>
<evidence type="ECO:0000313" key="3">
    <source>
        <dbReference type="Proteomes" id="UP000030652"/>
    </source>
</evidence>
<protein>
    <recommendedName>
        <fullName evidence="1">Flagella basal body P-ring formation protein FlgA SAF domain-containing protein</fullName>
    </recommendedName>
</protein>
<gene>
    <name evidence="2" type="ORF">SCABRO_02733</name>
</gene>
<dbReference type="InterPro" id="IPR017585">
    <property type="entry name" value="SAF_FlgA"/>
</dbReference>
<dbReference type="CDD" id="cd11614">
    <property type="entry name" value="SAF_CpaB_FlgA_like"/>
    <property type="match status" value="1"/>
</dbReference>
<organism evidence="2 3">
    <name type="scientific">Candidatus Scalindua brodae</name>
    <dbReference type="NCBI Taxonomy" id="237368"/>
    <lineage>
        <taxon>Bacteria</taxon>
        <taxon>Pseudomonadati</taxon>
        <taxon>Planctomycetota</taxon>
        <taxon>Candidatus Brocadiia</taxon>
        <taxon>Candidatus Brocadiales</taxon>
        <taxon>Candidatus Scalinduaceae</taxon>
        <taxon>Candidatus Scalindua</taxon>
    </lineage>
</organism>
<dbReference type="InterPro" id="IPR038548">
    <property type="entry name" value="SporV_AA_N_sf"/>
</dbReference>
<dbReference type="PANTHER" id="PTHR36307:SF1">
    <property type="entry name" value="FLAGELLA BASAL BODY P-RING FORMATION PROTEIN FLGA"/>
    <property type="match status" value="1"/>
</dbReference>
<accession>A0A0B0EK63</accession>
<evidence type="ECO:0000313" key="2">
    <source>
        <dbReference type="EMBL" id="KHE91523.1"/>
    </source>
</evidence>
<dbReference type="PANTHER" id="PTHR36307">
    <property type="entry name" value="FLAGELLA BASAL BODY P-RING FORMATION PROTEIN FLGA"/>
    <property type="match status" value="1"/>
</dbReference>
<dbReference type="eggNOG" id="COG1261">
    <property type="taxonomic scope" value="Bacteria"/>
</dbReference>
<name>A0A0B0EK63_9BACT</name>
<dbReference type="Gene3D" id="3.90.1210.10">
    <property type="entry name" value="Antifreeze-like/N-acetylneuraminic acid synthase C-terminal domain"/>
    <property type="match status" value="1"/>
</dbReference>
<comment type="caution">
    <text evidence="2">The sequence shown here is derived from an EMBL/GenBank/DDBJ whole genome shotgun (WGS) entry which is preliminary data.</text>
</comment>